<dbReference type="SMART" id="SM00729">
    <property type="entry name" value="Elp3"/>
    <property type="match status" value="1"/>
</dbReference>
<dbReference type="NCBIfam" id="TIGR03700">
    <property type="entry name" value="mena_SCO4494"/>
    <property type="match status" value="1"/>
</dbReference>
<feature type="binding site" evidence="6">
    <location>
        <position position="84"/>
    </location>
    <ligand>
        <name>[4Fe-4S] cluster</name>
        <dbReference type="ChEBI" id="CHEBI:49883"/>
        <note>4Fe-4S-S-AdoMet</note>
    </ligand>
</feature>
<feature type="binding site" evidence="6">
    <location>
        <position position="81"/>
    </location>
    <ligand>
        <name>[4Fe-4S] cluster</name>
        <dbReference type="ChEBI" id="CHEBI:49883"/>
        <note>4Fe-4S-S-AdoMet</note>
    </ligand>
</feature>
<dbReference type="SFLD" id="SFLDF00343">
    <property type="entry name" value="aminofutalosine_synthase_(mqnE"/>
    <property type="match status" value="1"/>
</dbReference>
<dbReference type="InterPro" id="IPR013785">
    <property type="entry name" value="Aldolase_TIM"/>
</dbReference>
<dbReference type="Pfam" id="PF04055">
    <property type="entry name" value="Radical_SAM"/>
    <property type="match status" value="1"/>
</dbReference>
<dbReference type="PROSITE" id="PS51918">
    <property type="entry name" value="RADICAL_SAM"/>
    <property type="match status" value="1"/>
</dbReference>
<dbReference type="PIRSF" id="PIRSF004762">
    <property type="entry name" value="CHP00423"/>
    <property type="match status" value="1"/>
</dbReference>
<dbReference type="InterPro" id="IPR022432">
    <property type="entry name" value="MqnE"/>
</dbReference>
<evidence type="ECO:0000313" key="9">
    <source>
        <dbReference type="Proteomes" id="UP001519288"/>
    </source>
</evidence>
<dbReference type="InterPro" id="IPR020050">
    <property type="entry name" value="FO_synthase_su2"/>
</dbReference>
<evidence type="ECO:0000256" key="3">
    <source>
        <dbReference type="ARBA" id="ARBA00022723"/>
    </source>
</evidence>
<feature type="domain" description="Radical SAM core" evidence="7">
    <location>
        <begin position="63"/>
        <end position="296"/>
    </location>
</feature>
<keyword evidence="2 6" id="KW-0949">S-adenosyl-L-methionine</keyword>
<comment type="similarity">
    <text evidence="6">Belongs to the radical SAM superfamily. MqnE family.</text>
</comment>
<evidence type="ECO:0000259" key="7">
    <source>
        <dbReference type="PROSITE" id="PS51918"/>
    </source>
</evidence>
<comment type="function">
    <text evidence="6">Radical SAM enzyme that catalyzes the addition of the adenosyl radical to the double bond of 3-[(1-carboxyvinyl)oxy]benzoate, leading to aminodeoxyfutalosine (AFL), a key intermediate in the formation of menaquinone (MK, vitamin K2) from chorismate.</text>
</comment>
<comment type="cofactor">
    <cofactor evidence="6">
        <name>[4Fe-4S] cluster</name>
        <dbReference type="ChEBI" id="CHEBI:49883"/>
    </cofactor>
    <text evidence="6">Binds 1 [4Fe-4S] cluster. The cluster is coordinated with 3 cysteines and an exchangeable S-adenosyl-L-methionine.</text>
</comment>
<dbReference type="InterPro" id="IPR045567">
    <property type="entry name" value="CofH/MnqC-like_C"/>
</dbReference>
<dbReference type="HAMAP" id="MF_00993">
    <property type="entry name" value="MqnE"/>
    <property type="match status" value="1"/>
</dbReference>
<dbReference type="InterPro" id="IPR058240">
    <property type="entry name" value="rSAM_sf"/>
</dbReference>
<evidence type="ECO:0000256" key="4">
    <source>
        <dbReference type="ARBA" id="ARBA00023004"/>
    </source>
</evidence>
<dbReference type="SFLD" id="SFLDG01064">
    <property type="entry name" value="F420__menaquinone_cofactor_bio"/>
    <property type="match status" value="1"/>
</dbReference>
<dbReference type="Proteomes" id="UP001519288">
    <property type="component" value="Unassembled WGS sequence"/>
</dbReference>
<accession>A0ABS4JM69</accession>
<dbReference type="InterPro" id="IPR006638">
    <property type="entry name" value="Elp3/MiaA/NifB-like_rSAM"/>
</dbReference>
<evidence type="ECO:0000313" key="8">
    <source>
        <dbReference type="EMBL" id="MBP2002076.1"/>
    </source>
</evidence>
<keyword evidence="5 6" id="KW-0411">Iron-sulfur</keyword>
<evidence type="ECO:0000256" key="6">
    <source>
        <dbReference type="HAMAP-Rule" id="MF_00993"/>
    </source>
</evidence>
<dbReference type="InterPro" id="IPR007197">
    <property type="entry name" value="rSAM"/>
</dbReference>
<proteinExistence type="inferred from homology"/>
<keyword evidence="1 6" id="KW-0004">4Fe-4S</keyword>
<dbReference type="RefSeq" id="WP_209864508.1">
    <property type="nucleotide sequence ID" value="NZ_JAGGLD010000006.1"/>
</dbReference>
<evidence type="ECO:0000256" key="5">
    <source>
        <dbReference type="ARBA" id="ARBA00023014"/>
    </source>
</evidence>
<sequence>MLTNDTLTLLPHTDQRMAEIADKVRRGERLNLEDGVYLYQSDDLLTIGQLANEVNLKKNGKKAYFIENMSLYFTNVCESYCAFCNFRKDQGEEGSYTLSGEQMVEYVEQHIHPGIREFHIVGGHNNHVPFQYYVDSLKALHERFPEVTLKAYTAAEIDFFTRISGLTIREVLTELQKAGLQSLTGGGAEILSDQYREKMKVDKANVDQYLEVHRTAHQMGIKTGTTMLYGSIESHEDRVRHMIQIRDLQDETNGFMVFIPLSMQPKSKNANIMRRNSAYEDLKTIAISRLMLDNIQHIKAYFINIGTQLTQVALTFGASDVHGTILKERISHAAGANTPEGLTRKELIWLVKGAGRIPVERDTFYNEIQVFE</sequence>
<keyword evidence="6 8" id="KW-0808">Transferase</keyword>
<comment type="pathway">
    <text evidence="6">Quinol/quinone metabolism; menaquinone biosynthesis.</text>
</comment>
<keyword evidence="4 6" id="KW-0408">Iron</keyword>
<comment type="catalytic activity">
    <reaction evidence="6">
        <text>3-[(1-carboxyvinyl)-oxy]benzoate + S-adenosyl-L-methionine + H2O = 6-amino-6-deoxyfutalosine + hydrogencarbonate + L-methionine + H(+)</text>
        <dbReference type="Rhea" id="RHEA:33075"/>
        <dbReference type="ChEBI" id="CHEBI:15377"/>
        <dbReference type="ChEBI" id="CHEBI:15378"/>
        <dbReference type="ChEBI" id="CHEBI:17544"/>
        <dbReference type="ChEBI" id="CHEBI:57844"/>
        <dbReference type="ChEBI" id="CHEBI:59789"/>
        <dbReference type="ChEBI" id="CHEBI:64286"/>
        <dbReference type="ChEBI" id="CHEBI:76981"/>
        <dbReference type="EC" id="2.5.1.120"/>
    </reaction>
</comment>
<dbReference type="SUPFAM" id="SSF102114">
    <property type="entry name" value="Radical SAM enzymes"/>
    <property type="match status" value="1"/>
</dbReference>
<dbReference type="Pfam" id="PF19288">
    <property type="entry name" value="CofH_C"/>
    <property type="match status" value="1"/>
</dbReference>
<keyword evidence="9" id="KW-1185">Reference proteome</keyword>
<dbReference type="SFLD" id="SFLDG01389">
    <property type="entry name" value="menaquinone_synthsis_involved"/>
    <property type="match status" value="1"/>
</dbReference>
<protein>
    <recommendedName>
        <fullName evidence="6">Aminodeoxyfutalosine synthase</fullName>
        <shortName evidence="6">AFL synthase</shortName>
        <shortName evidence="6">Aminofutalosine synthase</shortName>
        <ecNumber evidence="6">2.5.1.120</ecNumber>
    </recommendedName>
    <alternativeName>
        <fullName evidence="6">Menaquinone biosynthetic enzyme MqnE</fullName>
    </alternativeName>
</protein>
<organism evidence="8 9">
    <name type="scientific">Paenibacillus shirakamiensis</name>
    <dbReference type="NCBI Taxonomy" id="1265935"/>
    <lineage>
        <taxon>Bacteria</taxon>
        <taxon>Bacillati</taxon>
        <taxon>Bacillota</taxon>
        <taxon>Bacilli</taxon>
        <taxon>Bacillales</taxon>
        <taxon>Paenibacillaceae</taxon>
        <taxon>Paenibacillus</taxon>
    </lineage>
</organism>
<dbReference type="CDD" id="cd01335">
    <property type="entry name" value="Radical_SAM"/>
    <property type="match status" value="1"/>
</dbReference>
<dbReference type="EC" id="2.5.1.120" evidence="6"/>
<keyword evidence="3 6" id="KW-0479">Metal-binding</keyword>
<reference evidence="8 9" key="1">
    <citation type="submission" date="2021-03" db="EMBL/GenBank/DDBJ databases">
        <title>Genomic Encyclopedia of Type Strains, Phase IV (KMG-IV): sequencing the most valuable type-strain genomes for metagenomic binning, comparative biology and taxonomic classification.</title>
        <authorList>
            <person name="Goeker M."/>
        </authorList>
    </citation>
    <scope>NUCLEOTIDE SEQUENCE [LARGE SCALE GENOMIC DNA]</scope>
    <source>
        <strain evidence="8 9">DSM 26806</strain>
    </source>
</reference>
<dbReference type="PANTHER" id="PTHR43076:SF7">
    <property type="entry name" value="AMINODEOXYFUTALOSINE SYNTHASE"/>
    <property type="match status" value="1"/>
</dbReference>
<keyword evidence="6" id="KW-0474">Menaquinone biosynthesis</keyword>
<dbReference type="EMBL" id="JAGGLD010000006">
    <property type="protein sequence ID" value="MBP2002076.1"/>
    <property type="molecule type" value="Genomic_DNA"/>
</dbReference>
<dbReference type="SFLD" id="SFLDS00029">
    <property type="entry name" value="Radical_SAM"/>
    <property type="match status" value="1"/>
</dbReference>
<dbReference type="Gene3D" id="3.20.20.70">
    <property type="entry name" value="Aldolase class I"/>
    <property type="match status" value="1"/>
</dbReference>
<dbReference type="InterPro" id="IPR034405">
    <property type="entry name" value="F420"/>
</dbReference>
<gene>
    <name evidence="6" type="primary">mqnE</name>
    <name evidence="8" type="ORF">J2Z69_003133</name>
</gene>
<dbReference type="GO" id="GO:0102573">
    <property type="term" value="F:aminodeoxyfutalosine synthase activity"/>
    <property type="evidence" value="ECO:0007669"/>
    <property type="project" value="UniProtKB-EC"/>
</dbReference>
<evidence type="ECO:0000256" key="2">
    <source>
        <dbReference type="ARBA" id="ARBA00022691"/>
    </source>
</evidence>
<dbReference type="NCBIfam" id="TIGR00423">
    <property type="entry name" value="CofH family radical SAM protein"/>
    <property type="match status" value="1"/>
</dbReference>
<comment type="caution">
    <text evidence="8">The sequence shown here is derived from an EMBL/GenBank/DDBJ whole genome shotgun (WGS) entry which is preliminary data.</text>
</comment>
<dbReference type="PANTHER" id="PTHR43076">
    <property type="entry name" value="FO SYNTHASE (COFH)"/>
    <property type="match status" value="1"/>
</dbReference>
<evidence type="ECO:0000256" key="1">
    <source>
        <dbReference type="ARBA" id="ARBA00022485"/>
    </source>
</evidence>
<name>A0ABS4JM69_9BACL</name>
<feature type="binding site" evidence="6">
    <location>
        <position position="77"/>
    </location>
    <ligand>
        <name>[4Fe-4S] cluster</name>
        <dbReference type="ChEBI" id="CHEBI:49883"/>
        <note>4Fe-4S-S-AdoMet</note>
    </ligand>
</feature>